<protein>
    <submittedName>
        <fullName evidence="2">(Mediterranean fruit fly) hypothetical protein</fullName>
    </submittedName>
</protein>
<reference evidence="2" key="1">
    <citation type="submission" date="2020-11" db="EMBL/GenBank/DDBJ databases">
        <authorList>
            <person name="Whitehead M."/>
        </authorList>
    </citation>
    <scope>NUCLEOTIDE SEQUENCE</scope>
    <source>
        <strain evidence="2">EGII</strain>
    </source>
</reference>
<feature type="non-terminal residue" evidence="2">
    <location>
        <position position="1"/>
    </location>
</feature>
<dbReference type="AlphaFoldDB" id="A0A811VDX6"/>
<evidence type="ECO:0000256" key="1">
    <source>
        <dbReference type="SAM" id="MobiDB-lite"/>
    </source>
</evidence>
<name>A0A811VDX6_CERCA</name>
<evidence type="ECO:0000313" key="3">
    <source>
        <dbReference type="Proteomes" id="UP000606786"/>
    </source>
</evidence>
<comment type="caution">
    <text evidence="2">The sequence shown here is derived from an EMBL/GenBank/DDBJ whole genome shotgun (WGS) entry which is preliminary data.</text>
</comment>
<dbReference type="EMBL" id="CAJHJT010000056">
    <property type="protein sequence ID" value="CAD7013500.1"/>
    <property type="molecule type" value="Genomic_DNA"/>
</dbReference>
<accession>A0A811VDX6</accession>
<dbReference type="Proteomes" id="UP000606786">
    <property type="component" value="Unassembled WGS sequence"/>
</dbReference>
<organism evidence="2 3">
    <name type="scientific">Ceratitis capitata</name>
    <name type="common">Mediterranean fruit fly</name>
    <name type="synonym">Tephritis capitata</name>
    <dbReference type="NCBI Taxonomy" id="7213"/>
    <lineage>
        <taxon>Eukaryota</taxon>
        <taxon>Metazoa</taxon>
        <taxon>Ecdysozoa</taxon>
        <taxon>Arthropoda</taxon>
        <taxon>Hexapoda</taxon>
        <taxon>Insecta</taxon>
        <taxon>Pterygota</taxon>
        <taxon>Neoptera</taxon>
        <taxon>Endopterygota</taxon>
        <taxon>Diptera</taxon>
        <taxon>Brachycera</taxon>
        <taxon>Muscomorpha</taxon>
        <taxon>Tephritoidea</taxon>
        <taxon>Tephritidae</taxon>
        <taxon>Ceratitis</taxon>
        <taxon>Ceratitis</taxon>
    </lineage>
</organism>
<proteinExistence type="predicted"/>
<keyword evidence="3" id="KW-1185">Reference proteome</keyword>
<gene>
    <name evidence="2" type="ORF">CCAP1982_LOCUS21560</name>
</gene>
<evidence type="ECO:0000313" key="2">
    <source>
        <dbReference type="EMBL" id="CAD7013500.1"/>
    </source>
</evidence>
<feature type="region of interest" description="Disordered" evidence="1">
    <location>
        <begin position="32"/>
        <end position="52"/>
    </location>
</feature>
<sequence length="52" mass="6184">AAAATAFVLCLRASHFQFVVSFLRCHRLKQQQQQQHQRQRQQHSQQEHISNK</sequence>